<evidence type="ECO:0000313" key="2">
    <source>
        <dbReference type="Proteomes" id="UP000887565"/>
    </source>
</evidence>
<keyword evidence="2" id="KW-1185">Reference proteome</keyword>
<proteinExistence type="predicted"/>
<reference evidence="3" key="1">
    <citation type="submission" date="2022-11" db="UniProtKB">
        <authorList>
            <consortium name="WormBaseParasite"/>
        </authorList>
    </citation>
    <scope>IDENTIFICATION</scope>
</reference>
<dbReference type="AlphaFoldDB" id="A0A915HZF9"/>
<dbReference type="Proteomes" id="UP000887565">
    <property type="component" value="Unplaced"/>
</dbReference>
<evidence type="ECO:0000313" key="3">
    <source>
        <dbReference type="WBParaSite" id="nRc.2.0.1.t06948-RA"/>
    </source>
</evidence>
<accession>A0A915HZF9</accession>
<protein>
    <submittedName>
        <fullName evidence="3">Uncharacterized protein</fullName>
    </submittedName>
</protein>
<dbReference type="WBParaSite" id="nRc.2.0.1.t06948-RA">
    <property type="protein sequence ID" value="nRc.2.0.1.t06948-RA"/>
    <property type="gene ID" value="nRc.2.0.1.g06948"/>
</dbReference>
<evidence type="ECO:0000256" key="1">
    <source>
        <dbReference type="SAM" id="MobiDB-lite"/>
    </source>
</evidence>
<organism evidence="2 3">
    <name type="scientific">Romanomermis culicivorax</name>
    <name type="common">Nematode worm</name>
    <dbReference type="NCBI Taxonomy" id="13658"/>
    <lineage>
        <taxon>Eukaryota</taxon>
        <taxon>Metazoa</taxon>
        <taxon>Ecdysozoa</taxon>
        <taxon>Nematoda</taxon>
        <taxon>Enoplea</taxon>
        <taxon>Dorylaimia</taxon>
        <taxon>Mermithida</taxon>
        <taxon>Mermithoidea</taxon>
        <taxon>Mermithidae</taxon>
        <taxon>Romanomermis</taxon>
    </lineage>
</organism>
<sequence>MEPELVADLAGRFGETFEDKYTDQQWKEAYQVEEITDNINALYFMMWGETIVTFKLAEKQARVNFICLLHFSNSDIEPQPVPHSWYPSTERKSENAKKNYNKDEEPTNDWDLCDILAAQEFRRGIEPKQIEMKQRKWPKGVLQFTSQAMDQDKPEVVVIEDPRISTTPAAGGEGVIQEERVMEVMETEREKQPEVKKFTEQIKKMKEKIEMLEKEKIWKSGYPIGKTAGKCKCRRGRDQ</sequence>
<feature type="region of interest" description="Disordered" evidence="1">
    <location>
        <begin position="79"/>
        <end position="104"/>
    </location>
</feature>
<feature type="compositionally biased region" description="Basic and acidic residues" evidence="1">
    <location>
        <begin position="89"/>
        <end position="104"/>
    </location>
</feature>
<name>A0A915HZF9_ROMCU</name>